<name>A0A9N8HDG2_9STRA</name>
<proteinExistence type="predicted"/>
<dbReference type="AlphaFoldDB" id="A0A9N8HDG2"/>
<evidence type="ECO:0000313" key="2">
    <source>
        <dbReference type="Proteomes" id="UP001153069"/>
    </source>
</evidence>
<evidence type="ECO:0000313" key="1">
    <source>
        <dbReference type="EMBL" id="CAB9510908.1"/>
    </source>
</evidence>
<dbReference type="EMBL" id="CAICTM010000458">
    <property type="protein sequence ID" value="CAB9510908.1"/>
    <property type="molecule type" value="Genomic_DNA"/>
</dbReference>
<sequence>MNPRLKKNGFEMQVEKLLENRSPLLKKGISLQPFQPKESALLTPLKKNDVEIPLIPGTTGSEAKPTLLLYDLANDQHKEKDVYKYIEKNRKKSVTVLYGTSGAGKTRSALEYLSLNKGIYLTATTRNNRDSGSEDLDVDMVLGGLPTLSRFNDDDETKKAKAKGNLQRVLLKLRAILYIRKAIHDRLERVGSLSPLNWLLVQLYPTYFFECDIFLDIYNGCKDFVTEATVDDRIVGRQKPDWKAIVVDESRQLQRNGHENFMSSDGKGTRSAYSAENMDVESAAAVAKQALEDIASFDEFRPLDEQVVEQYLETFLDLTNIRNAVKKHIARWLVGRPRWAANYMEEFLWRSLKPPPGSRKAFTDHEKRVVEAIDRYIDYMTKSPGERRLSYTGNTTAYTSIDRFISRQKGLGTPGQALRQAIYKYAVGGQTTLMSKHVAELVEVGFAGLWTKQNSPEGTIYQVVIGEPIVVQAGAEFFGLEDMTTWSLYLQENASAQGFAFEKCSLVPIRTKLEALVKNEYTEKLDGFVISQKSSYGAFAQICASPSDVMKWIHNAVDAELEGAVPPFCFPDVYMGPDVLTLMWNAGYTEFVSSFVQIKYEKKTKQAKAVGTLIPALFFMCANVVPTMRVRTSRRIPTSSRNGKLLRAS</sequence>
<gene>
    <name evidence="1" type="ORF">SEMRO_459_G147210.2</name>
</gene>
<keyword evidence="2" id="KW-1185">Reference proteome</keyword>
<reference evidence="1" key="1">
    <citation type="submission" date="2020-06" db="EMBL/GenBank/DDBJ databases">
        <authorList>
            <consortium name="Plant Systems Biology data submission"/>
        </authorList>
    </citation>
    <scope>NUCLEOTIDE SEQUENCE</scope>
    <source>
        <strain evidence="1">D6</strain>
    </source>
</reference>
<organism evidence="1 2">
    <name type="scientific">Seminavis robusta</name>
    <dbReference type="NCBI Taxonomy" id="568900"/>
    <lineage>
        <taxon>Eukaryota</taxon>
        <taxon>Sar</taxon>
        <taxon>Stramenopiles</taxon>
        <taxon>Ochrophyta</taxon>
        <taxon>Bacillariophyta</taxon>
        <taxon>Bacillariophyceae</taxon>
        <taxon>Bacillariophycidae</taxon>
        <taxon>Naviculales</taxon>
        <taxon>Naviculaceae</taxon>
        <taxon>Seminavis</taxon>
    </lineage>
</organism>
<accession>A0A9N8HDG2</accession>
<comment type="caution">
    <text evidence="1">The sequence shown here is derived from an EMBL/GenBank/DDBJ whole genome shotgun (WGS) entry which is preliminary data.</text>
</comment>
<dbReference type="OrthoDB" id="2393824at2759"/>
<protein>
    <submittedName>
        <fullName evidence="1">Uncharacterized protein</fullName>
    </submittedName>
</protein>
<dbReference type="Proteomes" id="UP001153069">
    <property type="component" value="Unassembled WGS sequence"/>
</dbReference>